<protein>
    <submittedName>
        <fullName evidence="1">Viral A-type inclusion protein repeat protein</fullName>
    </submittedName>
</protein>
<keyword evidence="2" id="KW-1185">Reference proteome</keyword>
<dbReference type="EMBL" id="BPLF01000003">
    <property type="protein sequence ID" value="GIX63943.1"/>
    <property type="molecule type" value="Genomic_DNA"/>
</dbReference>
<dbReference type="Proteomes" id="UP001497744">
    <property type="component" value="Unassembled WGS sequence"/>
</dbReference>
<gene>
    <name evidence="1" type="ORF">BcabD6B2_33780</name>
</gene>
<comment type="caution">
    <text evidence="1">The sequence shown here is derived from an EMBL/GenBank/DDBJ whole genome shotgun (WGS) entry which is preliminary data.</text>
</comment>
<dbReference type="GeneID" id="94195424"/>
<dbReference type="RefSeq" id="XP_067716012.1">
    <property type="nucleotide sequence ID" value="XM_067859911.1"/>
</dbReference>
<evidence type="ECO:0000313" key="2">
    <source>
        <dbReference type="Proteomes" id="UP001497744"/>
    </source>
</evidence>
<name>A0AAV4LUT6_BABCB</name>
<proteinExistence type="predicted"/>
<organism evidence="1 2">
    <name type="scientific">Babesia caballi</name>
    <dbReference type="NCBI Taxonomy" id="5871"/>
    <lineage>
        <taxon>Eukaryota</taxon>
        <taxon>Sar</taxon>
        <taxon>Alveolata</taxon>
        <taxon>Apicomplexa</taxon>
        <taxon>Aconoidasida</taxon>
        <taxon>Piroplasmida</taxon>
        <taxon>Babesiidae</taxon>
        <taxon>Babesia</taxon>
    </lineage>
</organism>
<reference evidence="1 2" key="1">
    <citation type="submission" date="2021-06" db="EMBL/GenBank/DDBJ databases">
        <title>Genome sequence of Babesia caballi.</title>
        <authorList>
            <person name="Yamagishi J."/>
            <person name="Kidaka T."/>
            <person name="Ochi A."/>
        </authorList>
    </citation>
    <scope>NUCLEOTIDE SEQUENCE [LARGE SCALE GENOMIC DNA]</scope>
    <source>
        <strain evidence="1">USDA-D6B2</strain>
    </source>
</reference>
<sequence>MGYSSGLKSDLNGSKIATLLGSEDDPIPDLKTIYNSDSPSYPDFLKKLQGNGKPNLPKNAMSAPLYALFAASHAYLQNNGKSLKIMELPQTKSDISKTLQGYSDEVKKLDGSNTRKLSTAYTNLLSQIKEAFIPDPPSPASSSAGAAAGGVLGTAAIGGTAAALATNVGGVTTTFKSLIPIFK</sequence>
<evidence type="ECO:0000313" key="1">
    <source>
        <dbReference type="EMBL" id="GIX63943.1"/>
    </source>
</evidence>
<dbReference type="AlphaFoldDB" id="A0AAV4LUT6"/>
<accession>A0AAV4LUT6</accession>